<feature type="domain" description="Biotin carboxylation" evidence="10">
    <location>
        <begin position="1"/>
        <end position="445"/>
    </location>
</feature>
<evidence type="ECO:0000259" key="10">
    <source>
        <dbReference type="PROSITE" id="PS50979"/>
    </source>
</evidence>
<dbReference type="EMBL" id="FMZL01000002">
    <property type="protein sequence ID" value="SDC02367.1"/>
    <property type="molecule type" value="Genomic_DNA"/>
</dbReference>
<reference evidence="12" key="1">
    <citation type="submission" date="2016-10" db="EMBL/GenBank/DDBJ databases">
        <authorList>
            <person name="Varghese N."/>
            <person name="Submissions S."/>
        </authorList>
    </citation>
    <scope>NUCLEOTIDE SEQUENCE [LARGE SCALE GENOMIC DNA]</scope>
    <source>
        <strain evidence="12">DSM 22619</strain>
    </source>
</reference>
<evidence type="ECO:0000256" key="7">
    <source>
        <dbReference type="ARBA" id="ARBA00048600"/>
    </source>
</evidence>
<comment type="function">
    <text evidence="1">This protein is a component of the acetyl coenzyme A carboxylase complex; first, biotin carboxylase catalyzes the carboxylation of the carrier protein and then the transcarboxylase transfers the carboxyl group to form malonyl-CoA.</text>
</comment>
<dbReference type="SUPFAM" id="SSF51246">
    <property type="entry name" value="Rudiment single hybrid motif"/>
    <property type="match status" value="1"/>
</dbReference>
<dbReference type="PROSITE" id="PS50975">
    <property type="entry name" value="ATP_GRASP"/>
    <property type="match status" value="1"/>
</dbReference>
<dbReference type="PANTHER" id="PTHR48095:SF2">
    <property type="entry name" value="BIOTIN CARBOXYLASE, CHLOROPLASTIC"/>
    <property type="match status" value="1"/>
</dbReference>
<dbReference type="InterPro" id="IPR005481">
    <property type="entry name" value="BC-like_N"/>
</dbReference>
<dbReference type="GO" id="GO:0046872">
    <property type="term" value="F:metal ion binding"/>
    <property type="evidence" value="ECO:0007669"/>
    <property type="project" value="InterPro"/>
</dbReference>
<keyword evidence="4 8" id="KW-0547">Nucleotide-binding</keyword>
<comment type="catalytic activity">
    <reaction evidence="7">
        <text>N(6)-biotinyl-L-lysyl-[protein] + hydrogencarbonate + ATP = N(6)-carboxybiotinyl-L-lysyl-[protein] + ADP + phosphate + H(+)</text>
        <dbReference type="Rhea" id="RHEA:13501"/>
        <dbReference type="Rhea" id="RHEA-COMP:10505"/>
        <dbReference type="Rhea" id="RHEA-COMP:10506"/>
        <dbReference type="ChEBI" id="CHEBI:15378"/>
        <dbReference type="ChEBI" id="CHEBI:17544"/>
        <dbReference type="ChEBI" id="CHEBI:30616"/>
        <dbReference type="ChEBI" id="CHEBI:43474"/>
        <dbReference type="ChEBI" id="CHEBI:83144"/>
        <dbReference type="ChEBI" id="CHEBI:83145"/>
        <dbReference type="ChEBI" id="CHEBI:456216"/>
        <dbReference type="EC" id="6.3.4.14"/>
    </reaction>
</comment>
<dbReference type="SMART" id="SM00878">
    <property type="entry name" value="Biotin_carb_C"/>
    <property type="match status" value="1"/>
</dbReference>
<accession>A0A1G6I751</accession>
<dbReference type="GO" id="GO:0005524">
    <property type="term" value="F:ATP binding"/>
    <property type="evidence" value="ECO:0007669"/>
    <property type="project" value="UniProtKB-UniRule"/>
</dbReference>
<dbReference type="InterPro" id="IPR005482">
    <property type="entry name" value="Biotin_COase_C"/>
</dbReference>
<keyword evidence="3" id="KW-0436">Ligase</keyword>
<keyword evidence="5 8" id="KW-0067">ATP-binding</keyword>
<dbReference type="InterPro" id="IPR011764">
    <property type="entry name" value="Biotin_carboxylation_dom"/>
</dbReference>
<dbReference type="SUPFAM" id="SSF56059">
    <property type="entry name" value="Glutathione synthetase ATP-binding domain-like"/>
    <property type="match status" value="1"/>
</dbReference>
<keyword evidence="6" id="KW-0092">Biotin</keyword>
<dbReference type="EC" id="6.3.4.14" evidence="2"/>
<evidence type="ECO:0000256" key="4">
    <source>
        <dbReference type="ARBA" id="ARBA00022741"/>
    </source>
</evidence>
<dbReference type="RefSeq" id="WP_090844811.1">
    <property type="nucleotide sequence ID" value="NZ_FMZL01000002.1"/>
</dbReference>
<organism evidence="11 12">
    <name type="scientific">Parafannyhessea umbonata</name>
    <dbReference type="NCBI Taxonomy" id="604330"/>
    <lineage>
        <taxon>Bacteria</taxon>
        <taxon>Bacillati</taxon>
        <taxon>Actinomycetota</taxon>
        <taxon>Coriobacteriia</taxon>
        <taxon>Coriobacteriales</taxon>
        <taxon>Atopobiaceae</taxon>
        <taxon>Parafannyhessea</taxon>
    </lineage>
</organism>
<sequence length="445" mass="48390">MFQKVLIANRGEVAVRIIRACKEMGVRTVAVYSTADEESLHATLADEAYCIGGPRASESYLNIDAILTVAIASGASAVHPGYGFLSENVEFARECREHGLVFIGPSPEVMQRMGDKDEARRTARAAGVPIVPGCDLLDSPEQAEDQARKIGCPVLVKARAGGGGRGIRKVERPEDAAVAFESASAEAKAAFGDGACYMEKFVSPAHHVEVQVIGDRSGHVMSLGERECSVQRKNQKLLEESPSPCPALTDDVRLRMEKCARDLARSVGYEGLGTIEFLLDDAGSFYFMEMNTRLQVEHPVTEFVTGHDLVKWQLRVAAGMPLPDGVDAAPVSGHAIECRINAETPDFRPSCGTITMLHVPNGPWVRFDSALYVGSLVSPFYDSMLGKLVVYSPTREEAIRKMRSALGELVVDGVESNADLQLDVLANDEFLSGNYHTNLMEHLYE</sequence>
<protein>
    <recommendedName>
        <fullName evidence="2">biotin carboxylase</fullName>
        <ecNumber evidence="2">6.3.4.14</ecNumber>
    </recommendedName>
</protein>
<dbReference type="Gene3D" id="3.30.470.20">
    <property type="entry name" value="ATP-grasp fold, B domain"/>
    <property type="match status" value="1"/>
</dbReference>
<evidence type="ECO:0000256" key="6">
    <source>
        <dbReference type="ARBA" id="ARBA00023267"/>
    </source>
</evidence>
<feature type="domain" description="ATP-grasp" evidence="9">
    <location>
        <begin position="120"/>
        <end position="318"/>
    </location>
</feature>
<evidence type="ECO:0000313" key="11">
    <source>
        <dbReference type="EMBL" id="SDC02367.1"/>
    </source>
</evidence>
<dbReference type="InterPro" id="IPR011761">
    <property type="entry name" value="ATP-grasp"/>
</dbReference>
<dbReference type="NCBIfam" id="NF006367">
    <property type="entry name" value="PRK08591.1"/>
    <property type="match status" value="1"/>
</dbReference>
<dbReference type="Pfam" id="PF02786">
    <property type="entry name" value="CPSase_L_D2"/>
    <property type="match status" value="1"/>
</dbReference>
<proteinExistence type="predicted"/>
<dbReference type="Pfam" id="PF00289">
    <property type="entry name" value="Biotin_carb_N"/>
    <property type="match status" value="1"/>
</dbReference>
<evidence type="ECO:0000256" key="5">
    <source>
        <dbReference type="ARBA" id="ARBA00022840"/>
    </source>
</evidence>
<dbReference type="GO" id="GO:0004075">
    <property type="term" value="F:biotin carboxylase activity"/>
    <property type="evidence" value="ECO:0007669"/>
    <property type="project" value="UniProtKB-EC"/>
</dbReference>
<evidence type="ECO:0000256" key="1">
    <source>
        <dbReference type="ARBA" id="ARBA00003761"/>
    </source>
</evidence>
<evidence type="ECO:0000259" key="9">
    <source>
        <dbReference type="PROSITE" id="PS50975"/>
    </source>
</evidence>
<dbReference type="InterPro" id="IPR016185">
    <property type="entry name" value="PreATP-grasp_dom_sf"/>
</dbReference>
<evidence type="ECO:0000313" key="12">
    <source>
        <dbReference type="Proteomes" id="UP000198528"/>
    </source>
</evidence>
<dbReference type="InterPro" id="IPR005479">
    <property type="entry name" value="CPAse_ATP-bd"/>
</dbReference>
<dbReference type="FunFam" id="3.30.1490.20:FF:000003">
    <property type="entry name" value="acetyl-CoA carboxylase isoform X1"/>
    <property type="match status" value="1"/>
</dbReference>
<evidence type="ECO:0000256" key="2">
    <source>
        <dbReference type="ARBA" id="ARBA00013263"/>
    </source>
</evidence>
<dbReference type="InterPro" id="IPR051602">
    <property type="entry name" value="ACC_Biotin_Carboxylase"/>
</dbReference>
<evidence type="ECO:0000256" key="8">
    <source>
        <dbReference type="PROSITE-ProRule" id="PRU00409"/>
    </source>
</evidence>
<dbReference type="FunFam" id="3.40.50.20:FF:000010">
    <property type="entry name" value="Propionyl-CoA carboxylase subunit alpha"/>
    <property type="match status" value="1"/>
</dbReference>
<dbReference type="PANTHER" id="PTHR48095">
    <property type="entry name" value="PYRUVATE CARBOXYLASE SUBUNIT A"/>
    <property type="match status" value="1"/>
</dbReference>
<gene>
    <name evidence="11" type="ORF">SAMN04487824_10251</name>
</gene>
<dbReference type="Pfam" id="PF02785">
    <property type="entry name" value="Biotin_carb_C"/>
    <property type="match status" value="1"/>
</dbReference>
<dbReference type="PROSITE" id="PS00867">
    <property type="entry name" value="CPSASE_2"/>
    <property type="match status" value="1"/>
</dbReference>
<dbReference type="PROSITE" id="PS50979">
    <property type="entry name" value="BC"/>
    <property type="match status" value="1"/>
</dbReference>
<keyword evidence="12" id="KW-1185">Reference proteome</keyword>
<dbReference type="Proteomes" id="UP000198528">
    <property type="component" value="Unassembled WGS sequence"/>
</dbReference>
<dbReference type="SUPFAM" id="SSF52440">
    <property type="entry name" value="PreATP-grasp domain"/>
    <property type="match status" value="1"/>
</dbReference>
<dbReference type="InterPro" id="IPR011054">
    <property type="entry name" value="Rudment_hybrid_motif"/>
</dbReference>
<dbReference type="STRING" id="604330.SAMN04489857_0235"/>
<name>A0A1G6I751_9ACTN</name>
<dbReference type="AlphaFoldDB" id="A0A1G6I751"/>
<evidence type="ECO:0000256" key="3">
    <source>
        <dbReference type="ARBA" id="ARBA00022598"/>
    </source>
</evidence>